<dbReference type="Pfam" id="PF10193">
    <property type="entry name" value="Telomere_reg-2"/>
    <property type="match status" value="1"/>
</dbReference>
<dbReference type="PANTHER" id="PTHR15830">
    <property type="entry name" value="TELOMERE LENGTH REGULATION PROTEIN TEL2 FAMILY MEMBER"/>
    <property type="match status" value="1"/>
</dbReference>
<feature type="region of interest" description="Disordered" evidence="4">
    <location>
        <begin position="673"/>
        <end position="695"/>
    </location>
</feature>
<feature type="region of interest" description="Disordered" evidence="4">
    <location>
        <begin position="481"/>
        <end position="545"/>
    </location>
</feature>
<evidence type="ECO:0000256" key="1">
    <source>
        <dbReference type="ARBA" id="ARBA00004496"/>
    </source>
</evidence>
<feature type="compositionally biased region" description="Acidic residues" evidence="4">
    <location>
        <begin position="524"/>
        <end position="541"/>
    </location>
</feature>
<name>A0A4P9XI63_9FUNG</name>
<dbReference type="GO" id="GO:0005829">
    <property type="term" value="C:cytosol"/>
    <property type="evidence" value="ECO:0007669"/>
    <property type="project" value="TreeGrafter"/>
</dbReference>
<dbReference type="AlphaFoldDB" id="A0A4P9XI63"/>
<accession>A0A4P9XI63</accession>
<feature type="domain" description="TELO2 ARM repeat" evidence="6">
    <location>
        <begin position="355"/>
        <end position="461"/>
    </location>
</feature>
<dbReference type="Proteomes" id="UP000271241">
    <property type="component" value="Unassembled WGS sequence"/>
</dbReference>
<dbReference type="InterPro" id="IPR016024">
    <property type="entry name" value="ARM-type_fold"/>
</dbReference>
<dbReference type="InterPro" id="IPR051970">
    <property type="entry name" value="TEL2_Regulation"/>
</dbReference>
<dbReference type="Gene3D" id="1.25.40.720">
    <property type="entry name" value="Telomere length regulation protein 2, C-terminal domain"/>
    <property type="match status" value="1"/>
</dbReference>
<organism evidence="7 8">
    <name type="scientific">Thamnocephalis sphaerospora</name>
    <dbReference type="NCBI Taxonomy" id="78915"/>
    <lineage>
        <taxon>Eukaryota</taxon>
        <taxon>Fungi</taxon>
        <taxon>Fungi incertae sedis</taxon>
        <taxon>Zoopagomycota</taxon>
        <taxon>Zoopagomycotina</taxon>
        <taxon>Zoopagomycetes</taxon>
        <taxon>Zoopagales</taxon>
        <taxon>Sigmoideomycetaceae</taxon>
        <taxon>Thamnocephalis</taxon>
    </lineage>
</organism>
<evidence type="ECO:0000256" key="2">
    <source>
        <dbReference type="ARBA" id="ARBA00006133"/>
    </source>
</evidence>
<keyword evidence="8" id="KW-1185">Reference proteome</keyword>
<dbReference type="STRING" id="78915.A0A4P9XI63"/>
<dbReference type="GO" id="GO:0051879">
    <property type="term" value="F:Hsp90 protein binding"/>
    <property type="evidence" value="ECO:0007669"/>
    <property type="project" value="TreeGrafter"/>
</dbReference>
<comment type="similarity">
    <text evidence="2">Belongs to the TEL2 family.</text>
</comment>
<evidence type="ECO:0000256" key="3">
    <source>
        <dbReference type="ARBA" id="ARBA00022490"/>
    </source>
</evidence>
<dbReference type="GO" id="GO:0042162">
    <property type="term" value="F:telomeric DNA binding"/>
    <property type="evidence" value="ECO:0007669"/>
    <property type="project" value="TreeGrafter"/>
</dbReference>
<comment type="subcellular location">
    <subcellularLocation>
        <location evidence="1">Cytoplasm</location>
    </subcellularLocation>
</comment>
<dbReference type="InterPro" id="IPR019337">
    <property type="entry name" value="Telomere_length_regulation_dom"/>
</dbReference>
<dbReference type="Pfam" id="PF25320">
    <property type="entry name" value="TELO2_ARM"/>
    <property type="match status" value="1"/>
</dbReference>
<evidence type="ECO:0000313" key="7">
    <source>
        <dbReference type="EMBL" id="RKP05365.1"/>
    </source>
</evidence>
<sequence>MISAADARHWLKQVRAELDAPQASLAAVCVALAEPLAFLGYVPPSQSEAVVAARVVPESTSANRALVVDVAFPEHTRFLLRVVCGNWLPALTREQTQCLFDAYFAPPVSLDALSTQMAADAVLLRGKLHANSLRVLAAALAEQWAAQDTVVQRVLLRLLVRVLEEADIATLYGAGGTLAAWRDLETILCSLPTRVANTLQESAPPAPLDLANYYANLAEKIADAFDAELISPGATALLERCLRQSHGPSMVPTLLQRFHRDADTVRRTRWKDALQTLSTLQQERVLAIVLSKGQNGLEKEWLNLLLFGRDISTVNWDASRGKDVSGKIARAVQHATPTLAVLYVLFEHIVKVLSSVEETAKTLWALLDFYLKQWGDKVFVQHADLKQQQYTTQLLLLLIHHLPLNVVLEAAHDKPLLDGIDQRLKSMVPLVRKTGMVVGEAFSARADPKERRLCFQLDESDSDVALLRSTLQIATTTMVAKSDDNDDDGSISKHQKKYHPAGKDVDQDDDDDDDPDALVKDIDDLSSEEEDEPQSQEELNEEAYTGLRVKQPRYLRDIAHYLRSDEDAEKYIAGLDGAAEILRSASVRDIEPLAVDLARRLAHLQDTFDLPQFHEHLTSALIELMAKSDAAVEYLINELTDRNYSLSRRILLLDCIERTATVLAKQPHAAAAGGKMTADDRGTQVSNSPGKMPIANVRNRESGTVIWRSERLASRSGAGSTMAGGTPWQRRHGSFLYPLLLHAQTTAPNSFSIAREPMVLQKYLSTVSRLVQLSENAPDLWPIASQYMDVLMPLRHYPRVEVTESVLAGLLTVTLSLKPKIHAAFLEYIGPLNDWLPTLLSRPSTTQIRELATALAMSVRGFAEETEAQLQRALDAAGSEP</sequence>
<evidence type="ECO:0000256" key="4">
    <source>
        <dbReference type="SAM" id="MobiDB-lite"/>
    </source>
</evidence>
<evidence type="ECO:0000313" key="8">
    <source>
        <dbReference type="Proteomes" id="UP000271241"/>
    </source>
</evidence>
<proteinExistence type="inferred from homology"/>
<dbReference type="GO" id="GO:0051083">
    <property type="term" value="P:'de novo' cotranslational protein folding"/>
    <property type="evidence" value="ECO:0007669"/>
    <property type="project" value="TreeGrafter"/>
</dbReference>
<keyword evidence="3" id="KW-0963">Cytoplasm</keyword>
<gene>
    <name evidence="7" type="ORF">THASP1DRAFT_32793</name>
</gene>
<feature type="compositionally biased region" description="Acidic residues" evidence="4">
    <location>
        <begin position="506"/>
        <end position="516"/>
    </location>
</feature>
<dbReference type="InterPro" id="IPR038528">
    <property type="entry name" value="TEL2_C_sf"/>
</dbReference>
<dbReference type="InterPro" id="IPR057348">
    <property type="entry name" value="TELO2_ARM"/>
</dbReference>
<protein>
    <submittedName>
        <fullName evidence="7">Telomere length regulation protein-domain-containing protein</fullName>
    </submittedName>
</protein>
<evidence type="ECO:0000259" key="6">
    <source>
        <dbReference type="Pfam" id="PF25320"/>
    </source>
</evidence>
<feature type="domain" description="Telomere length regulation protein conserved" evidence="5">
    <location>
        <begin position="552"/>
        <end position="660"/>
    </location>
</feature>
<evidence type="ECO:0000259" key="5">
    <source>
        <dbReference type="Pfam" id="PF10193"/>
    </source>
</evidence>
<dbReference type="SUPFAM" id="SSF48371">
    <property type="entry name" value="ARM repeat"/>
    <property type="match status" value="1"/>
</dbReference>
<dbReference type="OrthoDB" id="10258062at2759"/>
<reference evidence="8" key="1">
    <citation type="journal article" date="2018" name="Nat. Microbiol.">
        <title>Leveraging single-cell genomics to expand the fungal tree of life.</title>
        <authorList>
            <person name="Ahrendt S.R."/>
            <person name="Quandt C.A."/>
            <person name="Ciobanu D."/>
            <person name="Clum A."/>
            <person name="Salamov A."/>
            <person name="Andreopoulos B."/>
            <person name="Cheng J.F."/>
            <person name="Woyke T."/>
            <person name="Pelin A."/>
            <person name="Henrissat B."/>
            <person name="Reynolds N.K."/>
            <person name="Benny G.L."/>
            <person name="Smith M.E."/>
            <person name="James T.Y."/>
            <person name="Grigoriev I.V."/>
        </authorList>
    </citation>
    <scope>NUCLEOTIDE SEQUENCE [LARGE SCALE GENOMIC DNA]</scope>
    <source>
        <strain evidence="8">RSA 1356</strain>
    </source>
</reference>
<dbReference type="PANTHER" id="PTHR15830:SF10">
    <property type="entry name" value="TELOMERE LENGTH REGULATION PROTEIN TEL2 HOMOLOG"/>
    <property type="match status" value="1"/>
</dbReference>
<dbReference type="EMBL" id="KZ993155">
    <property type="protein sequence ID" value="RKP05365.1"/>
    <property type="molecule type" value="Genomic_DNA"/>
</dbReference>